<evidence type="ECO:0000313" key="2">
    <source>
        <dbReference type="WBParaSite" id="Hba_18989"/>
    </source>
</evidence>
<accession>A0A1I7XN75</accession>
<protein>
    <submittedName>
        <fullName evidence="2">Secreted protein</fullName>
    </submittedName>
</protein>
<dbReference type="Proteomes" id="UP000095283">
    <property type="component" value="Unplaced"/>
</dbReference>
<dbReference type="WBParaSite" id="Hba_18989">
    <property type="protein sequence ID" value="Hba_18989"/>
    <property type="gene ID" value="Hba_18989"/>
</dbReference>
<organism evidence="1 2">
    <name type="scientific">Heterorhabditis bacteriophora</name>
    <name type="common">Entomopathogenic nematode worm</name>
    <dbReference type="NCBI Taxonomy" id="37862"/>
    <lineage>
        <taxon>Eukaryota</taxon>
        <taxon>Metazoa</taxon>
        <taxon>Ecdysozoa</taxon>
        <taxon>Nematoda</taxon>
        <taxon>Chromadorea</taxon>
        <taxon>Rhabditida</taxon>
        <taxon>Rhabditina</taxon>
        <taxon>Rhabditomorpha</taxon>
        <taxon>Strongyloidea</taxon>
        <taxon>Heterorhabditidae</taxon>
        <taxon>Heterorhabditis</taxon>
    </lineage>
</organism>
<name>A0A1I7XN75_HETBA</name>
<proteinExistence type="predicted"/>
<reference evidence="2" key="1">
    <citation type="submission" date="2016-11" db="UniProtKB">
        <authorList>
            <consortium name="WormBaseParasite"/>
        </authorList>
    </citation>
    <scope>IDENTIFICATION</scope>
</reference>
<keyword evidence="1" id="KW-1185">Reference proteome</keyword>
<sequence length="184" mass="21065">MKLLFPMLLTTTLTFFHFETMQPLLHSERMNLQRISSSNCGSSLYNFLSSIQNLLSIKKRISQIRGTSIRIAGSVPFKNRKVSPSSCRTRPIECSATIAIQNSCFFFGLQRPSKATHNEWLDTTRTTFRKGKLFWMAIVAEHSIGRVRQDEGDTFRFLNGTDPALQIPLHMTYTTRPSRDLSDQ</sequence>
<dbReference type="AlphaFoldDB" id="A0A1I7XN75"/>
<evidence type="ECO:0000313" key="1">
    <source>
        <dbReference type="Proteomes" id="UP000095283"/>
    </source>
</evidence>